<gene>
    <name evidence="2" type="ORF">DF3PB_80030</name>
</gene>
<dbReference type="AlphaFoldDB" id="A0A380TJL9"/>
<proteinExistence type="predicted"/>
<dbReference type="SUPFAM" id="SSF46955">
    <property type="entry name" value="Putative DNA-binding domain"/>
    <property type="match status" value="1"/>
</dbReference>
<evidence type="ECO:0000259" key="1">
    <source>
        <dbReference type="Pfam" id="PF12728"/>
    </source>
</evidence>
<feature type="domain" description="Helix-turn-helix" evidence="1">
    <location>
        <begin position="7"/>
        <end position="53"/>
    </location>
</feature>
<dbReference type="Pfam" id="PF12728">
    <property type="entry name" value="HTH_17"/>
    <property type="match status" value="1"/>
</dbReference>
<dbReference type="InterPro" id="IPR041657">
    <property type="entry name" value="HTH_17"/>
</dbReference>
<dbReference type="InterPro" id="IPR010093">
    <property type="entry name" value="SinI_DNA-bd"/>
</dbReference>
<evidence type="ECO:0000313" key="2">
    <source>
        <dbReference type="EMBL" id="SUS08662.1"/>
    </source>
</evidence>
<dbReference type="InterPro" id="IPR009061">
    <property type="entry name" value="DNA-bd_dom_put_sf"/>
</dbReference>
<dbReference type="NCBIfam" id="TIGR01764">
    <property type="entry name" value="excise"/>
    <property type="match status" value="1"/>
</dbReference>
<sequence length="63" mass="7129">MERLAFRLEEAAEALGVGRSHIYDLIRRGLITPSKLGRRTVIDREELQAALKRLRVRGTVEAA</sequence>
<accession>A0A380TJL9</accession>
<reference evidence="2" key="1">
    <citation type="submission" date="2018-07" db="EMBL/GenBank/DDBJ databases">
        <authorList>
            <person name="Quirk P.G."/>
            <person name="Krulwich T.A."/>
        </authorList>
    </citation>
    <scope>NUCLEOTIDE SEQUENCE</scope>
</reference>
<name>A0A380TJL9_9ZZZZ</name>
<dbReference type="EMBL" id="UIDG01000634">
    <property type="protein sequence ID" value="SUS08662.1"/>
    <property type="molecule type" value="Genomic_DNA"/>
</dbReference>
<protein>
    <recommendedName>
        <fullName evidence="1">Helix-turn-helix domain-containing protein</fullName>
    </recommendedName>
</protein>
<organism evidence="2">
    <name type="scientific">metagenome</name>
    <dbReference type="NCBI Taxonomy" id="256318"/>
    <lineage>
        <taxon>unclassified sequences</taxon>
        <taxon>metagenomes</taxon>
    </lineage>
</organism>
<dbReference type="GO" id="GO:0003677">
    <property type="term" value="F:DNA binding"/>
    <property type="evidence" value="ECO:0007669"/>
    <property type="project" value="InterPro"/>
</dbReference>